<feature type="signal peptide" evidence="2">
    <location>
        <begin position="1"/>
        <end position="15"/>
    </location>
</feature>
<organism evidence="3 4">
    <name type="scientific">Aspergillus leporis</name>
    <dbReference type="NCBI Taxonomy" id="41062"/>
    <lineage>
        <taxon>Eukaryota</taxon>
        <taxon>Fungi</taxon>
        <taxon>Dikarya</taxon>
        <taxon>Ascomycota</taxon>
        <taxon>Pezizomycotina</taxon>
        <taxon>Eurotiomycetes</taxon>
        <taxon>Eurotiomycetidae</taxon>
        <taxon>Eurotiales</taxon>
        <taxon>Aspergillaceae</taxon>
        <taxon>Aspergillus</taxon>
        <taxon>Aspergillus subgen. Circumdati</taxon>
    </lineage>
</organism>
<evidence type="ECO:0000313" key="4">
    <source>
        <dbReference type="Proteomes" id="UP000326565"/>
    </source>
</evidence>
<keyword evidence="2" id="KW-0732">Signal</keyword>
<evidence type="ECO:0000256" key="1">
    <source>
        <dbReference type="SAM" id="MobiDB-lite"/>
    </source>
</evidence>
<dbReference type="OrthoDB" id="3944128at2759"/>
<reference evidence="3 4" key="1">
    <citation type="submission" date="2019-04" db="EMBL/GenBank/DDBJ databases">
        <title>Friends and foes A comparative genomics study of 23 Aspergillus species from section Flavi.</title>
        <authorList>
            <consortium name="DOE Joint Genome Institute"/>
            <person name="Kjaerbolling I."/>
            <person name="Vesth T."/>
            <person name="Frisvad J.C."/>
            <person name="Nybo J.L."/>
            <person name="Theobald S."/>
            <person name="Kildgaard S."/>
            <person name="Isbrandt T."/>
            <person name="Kuo A."/>
            <person name="Sato A."/>
            <person name="Lyhne E.K."/>
            <person name="Kogle M.E."/>
            <person name="Wiebenga A."/>
            <person name="Kun R.S."/>
            <person name="Lubbers R.J."/>
            <person name="Makela M.R."/>
            <person name="Barry K."/>
            <person name="Chovatia M."/>
            <person name="Clum A."/>
            <person name="Daum C."/>
            <person name="Haridas S."/>
            <person name="He G."/>
            <person name="LaButti K."/>
            <person name="Lipzen A."/>
            <person name="Mondo S."/>
            <person name="Riley R."/>
            <person name="Salamov A."/>
            <person name="Simmons B.A."/>
            <person name="Magnuson J.K."/>
            <person name="Henrissat B."/>
            <person name="Mortensen U.H."/>
            <person name="Larsen T.O."/>
            <person name="Devries R.P."/>
            <person name="Grigoriev I.V."/>
            <person name="Machida M."/>
            <person name="Baker S.E."/>
            <person name="Andersen M.R."/>
        </authorList>
    </citation>
    <scope>NUCLEOTIDE SEQUENCE [LARGE SCALE GENOMIC DNA]</scope>
    <source>
        <strain evidence="3 4">CBS 151.66</strain>
    </source>
</reference>
<evidence type="ECO:0000256" key="2">
    <source>
        <dbReference type="SAM" id="SignalP"/>
    </source>
</evidence>
<feature type="chain" id="PRO_5024815253" evidence="2">
    <location>
        <begin position="16"/>
        <end position="468"/>
    </location>
</feature>
<dbReference type="EMBL" id="ML732198">
    <property type="protein sequence ID" value="KAB8075204.1"/>
    <property type="molecule type" value="Genomic_DNA"/>
</dbReference>
<keyword evidence="4" id="KW-1185">Reference proteome</keyword>
<dbReference type="Proteomes" id="UP000326565">
    <property type="component" value="Unassembled WGS sequence"/>
</dbReference>
<protein>
    <submittedName>
        <fullName evidence="3">Uncharacterized protein</fullName>
    </submittedName>
</protein>
<dbReference type="AlphaFoldDB" id="A0A5N5X6Q9"/>
<evidence type="ECO:0000313" key="3">
    <source>
        <dbReference type="EMBL" id="KAB8075204.1"/>
    </source>
</evidence>
<accession>A0A5N5X6Q9</accession>
<gene>
    <name evidence="3" type="ORF">BDV29DRAFT_172435</name>
</gene>
<name>A0A5N5X6Q9_9EURO</name>
<feature type="region of interest" description="Disordered" evidence="1">
    <location>
        <begin position="441"/>
        <end position="468"/>
    </location>
</feature>
<sequence length="468" mass="50142">MLSGIVIILLSIVSAKPIIPRQDGGATPTPTPTVVPGQSDICAAPSTSNQWLSTCDTTIFWPTSTNYFYGPTTGPKASAVSCNAKWVDYDGRASGLESLGATSTSTYYIPYTTSSGACNTQVWGEGWDDPHTGPVTTLCDGVTRALGPRESLTSYWPGTGPCNTYVVTETTTTPVYRSPSPTPECELNTQHCIPIWQTYSNLLTAYSNSITTEIPGDTNSPIEPGSCPSTSRNYTVDDPCTNCHYLPGTATLFYWPVTTTGGDLCLQNGSTVPATPTGDGPNTAVVNGNTFVSPNIYVSFTSIYARSNQRAHPGGSCGGEYEDVIVSVDPEAVSSYRLHRNAKYPIIGTAYPFNFAEFQPHEVGNHTLSLIPWDKYLGGSQCPLYSGCSMIRDDYLPWMGIPDGVMTQIDPRWTQCHRSWYIPPVSMVPLVGGLEARPTRAAEASVPQPTPALPVSGLAAPTPEVTGW</sequence>
<proteinExistence type="predicted"/>